<keyword evidence="4 6" id="KW-0560">Oxidoreductase</keyword>
<dbReference type="InterPro" id="IPR006151">
    <property type="entry name" value="Shikm_DH/Glu-tRNA_Rdtase"/>
</dbReference>
<dbReference type="InterPro" id="IPR011342">
    <property type="entry name" value="Shikimate_DH"/>
</dbReference>
<dbReference type="GO" id="GO:0009423">
    <property type="term" value="P:chorismate biosynthetic process"/>
    <property type="evidence" value="ECO:0007669"/>
    <property type="project" value="UniProtKB-UniRule"/>
</dbReference>
<dbReference type="PANTHER" id="PTHR21089">
    <property type="entry name" value="SHIKIMATE DEHYDROGENASE"/>
    <property type="match status" value="1"/>
</dbReference>
<dbReference type="Gene3D" id="3.40.50.720">
    <property type="entry name" value="NAD(P)-binding Rossmann-like Domain"/>
    <property type="match status" value="1"/>
</dbReference>
<evidence type="ECO:0000256" key="4">
    <source>
        <dbReference type="ARBA" id="ARBA00023002"/>
    </source>
</evidence>
<dbReference type="SUPFAM" id="SSF53223">
    <property type="entry name" value="Aminoacid dehydrogenase-like, N-terminal domain"/>
    <property type="match status" value="1"/>
</dbReference>
<dbReference type="UniPathway" id="UPA00053">
    <property type="reaction ID" value="UER00087"/>
</dbReference>
<dbReference type="Pfam" id="PF18317">
    <property type="entry name" value="SDH_C"/>
    <property type="match status" value="1"/>
</dbReference>
<dbReference type="Proteomes" id="UP000185744">
    <property type="component" value="Unassembled WGS sequence"/>
</dbReference>
<feature type="binding site" evidence="6">
    <location>
        <position position="108"/>
    </location>
    <ligand>
        <name>shikimate</name>
        <dbReference type="ChEBI" id="CHEBI:36208"/>
    </ligand>
</feature>
<dbReference type="SUPFAM" id="SSF51735">
    <property type="entry name" value="NAD(P)-binding Rossmann-fold domains"/>
    <property type="match status" value="1"/>
</dbReference>
<evidence type="ECO:0000256" key="2">
    <source>
        <dbReference type="ARBA" id="ARBA00022605"/>
    </source>
</evidence>
<comment type="caution">
    <text evidence="10">The sequence shown here is derived from an EMBL/GenBank/DDBJ whole genome shotgun (WGS) entry which is preliminary data.</text>
</comment>
<dbReference type="GO" id="GO:0009073">
    <property type="term" value="P:aromatic amino acid family biosynthetic process"/>
    <property type="evidence" value="ECO:0007669"/>
    <property type="project" value="UniProtKB-KW"/>
</dbReference>
<keyword evidence="11" id="KW-1185">Reference proteome</keyword>
<feature type="binding site" evidence="6">
    <location>
        <position position="256"/>
    </location>
    <ligand>
        <name>shikimate</name>
        <dbReference type="ChEBI" id="CHEBI:36208"/>
    </ligand>
</feature>
<accession>A0A1Q6DSN2</accession>
<feature type="domain" description="SDH C-terminal" evidence="9">
    <location>
        <begin position="249"/>
        <end position="279"/>
    </location>
</feature>
<dbReference type="CDD" id="cd01065">
    <property type="entry name" value="NAD_bind_Shikimate_DH"/>
    <property type="match status" value="1"/>
</dbReference>
<comment type="catalytic activity">
    <reaction evidence="6">
        <text>shikimate + NADP(+) = 3-dehydroshikimate + NADPH + H(+)</text>
        <dbReference type="Rhea" id="RHEA:17737"/>
        <dbReference type="ChEBI" id="CHEBI:15378"/>
        <dbReference type="ChEBI" id="CHEBI:16630"/>
        <dbReference type="ChEBI" id="CHEBI:36208"/>
        <dbReference type="ChEBI" id="CHEBI:57783"/>
        <dbReference type="ChEBI" id="CHEBI:58349"/>
        <dbReference type="EC" id="1.1.1.25"/>
    </reaction>
</comment>
<protein>
    <recommendedName>
        <fullName evidence="1 6">Shikimate dehydrogenase (NADP(+))</fullName>
        <shortName evidence="6">SDH</shortName>
        <ecNumber evidence="1 6">1.1.1.25</ecNumber>
    </recommendedName>
</protein>
<dbReference type="PANTHER" id="PTHR21089:SF1">
    <property type="entry name" value="BIFUNCTIONAL 3-DEHYDROQUINATE DEHYDRATASE_SHIKIMATE DEHYDROGENASE, CHLOROPLASTIC"/>
    <property type="match status" value="1"/>
</dbReference>
<evidence type="ECO:0000313" key="11">
    <source>
        <dbReference type="Proteomes" id="UP000185744"/>
    </source>
</evidence>
<evidence type="ECO:0000259" key="9">
    <source>
        <dbReference type="Pfam" id="PF18317"/>
    </source>
</evidence>
<proteinExistence type="inferred from homology"/>
<evidence type="ECO:0000256" key="1">
    <source>
        <dbReference type="ARBA" id="ARBA00012962"/>
    </source>
</evidence>
<feature type="binding site" evidence="6">
    <location>
        <begin position="133"/>
        <end position="137"/>
    </location>
    <ligand>
        <name>NADP(+)</name>
        <dbReference type="ChEBI" id="CHEBI:58349"/>
    </ligand>
</feature>
<comment type="function">
    <text evidence="6">Involved in the biosynthesis of the chorismate, which leads to the biosynthesis of aromatic amino acids. Catalyzes the reversible NADPH linked reduction of 3-dehydroshikimate (DHSA) to yield shikimate (SA).</text>
</comment>
<dbReference type="GO" id="GO:0050661">
    <property type="term" value="F:NADP binding"/>
    <property type="evidence" value="ECO:0007669"/>
    <property type="project" value="InterPro"/>
</dbReference>
<keyword evidence="5 6" id="KW-0057">Aromatic amino acid biosynthesis</keyword>
<dbReference type="InterPro" id="IPR041121">
    <property type="entry name" value="SDH_C"/>
</dbReference>
<feature type="domain" description="Shikimate dehydrogenase substrate binding N-terminal" evidence="8">
    <location>
        <begin position="13"/>
        <end position="95"/>
    </location>
</feature>
<gene>
    <name evidence="6" type="primary">aroE</name>
    <name evidence="10" type="ORF">BTN85_1998</name>
</gene>
<comment type="similarity">
    <text evidence="6">Belongs to the shikimate dehydrogenase family.</text>
</comment>
<dbReference type="InterPro" id="IPR046346">
    <property type="entry name" value="Aminoacid_DH-like_N_sf"/>
</dbReference>
<dbReference type="InterPro" id="IPR013708">
    <property type="entry name" value="Shikimate_DH-bd_N"/>
</dbReference>
<comment type="pathway">
    <text evidence="6">Metabolic intermediate biosynthesis; chorismate biosynthesis; chorismate from D-erythrose 4-phosphate and phosphoenolpyruvate: step 4/7.</text>
</comment>
<sequence length="283" mass="30909">MGEVVLFVMLFGLIGDPVEHSVSPVMHRVAFEETGIDGFYGAFNVEKGELEEAILNGQKDGFTGFNITIPHKEDVIEYCTELDETAEKAEAVNTIKYTEKDIIGYNTDIVGVRRALNEEIDLDKMDLDVVVAGAGGAAKSVITALKQNTNKFIILNRTKSKAKKLSEGLDVESSYGSLDGLEDALRDRDVDLLVNATPVGMHPKTDESILSKDELSDKGSFVVFDLVYNPVETKLLKNAREAGLKTVEGLGMLVYQGAASFEIWTGLNAPVEAMKKAVEEELK</sequence>
<dbReference type="AlphaFoldDB" id="A0A1Q6DSN2"/>
<evidence type="ECO:0000256" key="5">
    <source>
        <dbReference type="ARBA" id="ARBA00023141"/>
    </source>
</evidence>
<dbReference type="InParanoid" id="A0A1Q6DSN2"/>
<reference evidence="10" key="1">
    <citation type="submission" date="2016-12" db="EMBL/GenBank/DDBJ databases">
        <title>Discovery of methanogenic haloarchaea.</title>
        <authorList>
            <person name="Sorokin D.Y."/>
            <person name="Makarova K.S."/>
            <person name="Abbas B."/>
            <person name="Ferrer M."/>
            <person name="Golyshin P.N."/>
        </authorList>
    </citation>
    <scope>NUCLEOTIDE SEQUENCE [LARGE SCALE GENOMIC DNA]</scope>
    <source>
        <strain evidence="10">HMET1</strain>
    </source>
</reference>
<keyword evidence="2 6" id="KW-0028">Amino-acid biosynthesis</keyword>
<dbReference type="Pfam" id="PF01488">
    <property type="entry name" value="Shikimate_DH"/>
    <property type="match status" value="1"/>
</dbReference>
<feature type="binding site" evidence="6">
    <location>
        <position position="68"/>
    </location>
    <ligand>
        <name>shikimate</name>
        <dbReference type="ChEBI" id="CHEBI:36208"/>
    </ligand>
</feature>
<dbReference type="GO" id="GO:0019632">
    <property type="term" value="P:shikimate metabolic process"/>
    <property type="evidence" value="ECO:0007669"/>
    <property type="project" value="InterPro"/>
</dbReference>
<dbReference type="GO" id="GO:0004764">
    <property type="term" value="F:shikimate 3-dehydrogenase (NADP+) activity"/>
    <property type="evidence" value="ECO:0007669"/>
    <property type="project" value="UniProtKB-UniRule"/>
</dbReference>
<name>A0A1Q6DSN2_METT1</name>
<evidence type="ECO:0000259" key="8">
    <source>
        <dbReference type="Pfam" id="PF08501"/>
    </source>
</evidence>
<feature type="binding site" evidence="6">
    <location>
        <position position="84"/>
    </location>
    <ligand>
        <name>NADP(+)</name>
        <dbReference type="ChEBI" id="CHEBI:58349"/>
    </ligand>
</feature>
<evidence type="ECO:0000259" key="7">
    <source>
        <dbReference type="Pfam" id="PF01488"/>
    </source>
</evidence>
<dbReference type="FunCoup" id="A0A1Q6DSN2">
    <property type="interactions" value="72"/>
</dbReference>
<dbReference type="STRING" id="1903181.BTN85_1998"/>
<comment type="subunit">
    <text evidence="6">Homodimer.</text>
</comment>
<evidence type="ECO:0000256" key="3">
    <source>
        <dbReference type="ARBA" id="ARBA00022857"/>
    </source>
</evidence>
<dbReference type="EMBL" id="MSDW01000002">
    <property type="protein sequence ID" value="OKY77348.1"/>
    <property type="molecule type" value="Genomic_DNA"/>
</dbReference>
<dbReference type="NCBIfam" id="NF001319">
    <property type="entry name" value="PRK00258.3-3"/>
    <property type="match status" value="1"/>
</dbReference>
<evidence type="ECO:0000256" key="6">
    <source>
        <dbReference type="HAMAP-Rule" id="MF_00222"/>
    </source>
</evidence>
<feature type="domain" description="Quinate/shikimate 5-dehydrogenase/glutamyl-tRNA reductase" evidence="7">
    <location>
        <begin position="126"/>
        <end position="199"/>
    </location>
</feature>
<feature type="binding site" evidence="6">
    <location>
        <position position="93"/>
    </location>
    <ligand>
        <name>shikimate</name>
        <dbReference type="ChEBI" id="CHEBI:36208"/>
    </ligand>
</feature>
<feature type="binding site" evidence="6">
    <location>
        <begin position="21"/>
        <end position="23"/>
    </location>
    <ligand>
        <name>shikimate</name>
        <dbReference type="ChEBI" id="CHEBI:36208"/>
    </ligand>
</feature>
<feature type="binding site" evidence="6">
    <location>
        <position position="249"/>
    </location>
    <ligand>
        <name>NADP(+)</name>
        <dbReference type="ChEBI" id="CHEBI:58349"/>
    </ligand>
</feature>
<feature type="binding site" evidence="6">
    <location>
        <position position="226"/>
    </location>
    <ligand>
        <name>NADP(+)</name>
        <dbReference type="ChEBI" id="CHEBI:58349"/>
    </ligand>
</feature>
<keyword evidence="3 6" id="KW-0521">NADP</keyword>
<feature type="active site" description="Proton acceptor" evidence="6">
    <location>
        <position position="72"/>
    </location>
</feature>
<dbReference type="Pfam" id="PF08501">
    <property type="entry name" value="Shikimate_dh_N"/>
    <property type="match status" value="1"/>
</dbReference>
<organism evidence="10 11">
    <name type="scientific">Methanohalarchaeum thermophilum</name>
    <dbReference type="NCBI Taxonomy" id="1903181"/>
    <lineage>
        <taxon>Archaea</taxon>
        <taxon>Methanobacteriati</taxon>
        <taxon>Methanobacteriota</taxon>
        <taxon>Methanonatronarchaeia</taxon>
        <taxon>Methanonatronarchaeales</taxon>
        <taxon>Methanonatronarchaeaceae</taxon>
        <taxon>Candidatus Methanohalarchaeum</taxon>
    </lineage>
</organism>
<dbReference type="InterPro" id="IPR036291">
    <property type="entry name" value="NAD(P)-bd_dom_sf"/>
</dbReference>
<dbReference type="HAMAP" id="MF_00222">
    <property type="entry name" value="Shikimate_DH_AroE"/>
    <property type="match status" value="1"/>
</dbReference>
<dbReference type="EC" id="1.1.1.25" evidence="1 6"/>
<evidence type="ECO:0000313" key="10">
    <source>
        <dbReference type="EMBL" id="OKY77348.1"/>
    </source>
</evidence>
<dbReference type="NCBIfam" id="TIGR00507">
    <property type="entry name" value="aroE"/>
    <property type="match status" value="1"/>
</dbReference>
<dbReference type="Gene3D" id="3.40.50.10860">
    <property type="entry name" value="Leucine Dehydrogenase, chain A, domain 1"/>
    <property type="match status" value="1"/>
</dbReference>
<feature type="binding site" evidence="6">
    <location>
        <position position="228"/>
    </location>
    <ligand>
        <name>shikimate</name>
        <dbReference type="ChEBI" id="CHEBI:36208"/>
    </ligand>
</feature>
<feature type="binding site" evidence="6">
    <location>
        <begin position="156"/>
        <end position="161"/>
    </location>
    <ligand>
        <name>NADP(+)</name>
        <dbReference type="ChEBI" id="CHEBI:58349"/>
    </ligand>
</feature>
<dbReference type="GO" id="GO:0008652">
    <property type="term" value="P:amino acid biosynthetic process"/>
    <property type="evidence" value="ECO:0007669"/>
    <property type="project" value="UniProtKB-KW"/>
</dbReference>
<dbReference type="InterPro" id="IPR022893">
    <property type="entry name" value="Shikimate_DH_fam"/>
</dbReference>